<reference evidence="2 3" key="1">
    <citation type="journal article" date="2012" name="PLoS Pathog.">
        <title>Diverse lifestyles and strategies of plant pathogenesis encoded in the genomes of eighteen Dothideomycetes fungi.</title>
        <authorList>
            <person name="Ohm R.A."/>
            <person name="Feau N."/>
            <person name="Henrissat B."/>
            <person name="Schoch C.L."/>
            <person name="Horwitz B.A."/>
            <person name="Barry K.W."/>
            <person name="Condon B.J."/>
            <person name="Copeland A.C."/>
            <person name="Dhillon B."/>
            <person name="Glaser F."/>
            <person name="Hesse C.N."/>
            <person name="Kosti I."/>
            <person name="LaButti K."/>
            <person name="Lindquist E.A."/>
            <person name="Lucas S."/>
            <person name="Salamov A.A."/>
            <person name="Bradshaw R.E."/>
            <person name="Ciuffetti L."/>
            <person name="Hamelin R.C."/>
            <person name="Kema G.H.J."/>
            <person name="Lawrence C."/>
            <person name="Scott J.A."/>
            <person name="Spatafora J.W."/>
            <person name="Turgeon B.G."/>
            <person name="de Wit P.J.G.M."/>
            <person name="Zhong S."/>
            <person name="Goodwin S.B."/>
            <person name="Grigoriev I.V."/>
        </authorList>
    </citation>
    <scope>NUCLEOTIDE SEQUENCE [LARGE SCALE GENOMIC DNA]</scope>
    <source>
        <strain evidence="3">28A</strain>
    </source>
</reference>
<gene>
    <name evidence="2" type="ORF">SETTUDRAFT_36361</name>
</gene>
<evidence type="ECO:0000313" key="2">
    <source>
        <dbReference type="EMBL" id="EOA90860.1"/>
    </source>
</evidence>
<keyword evidence="3" id="KW-1185">Reference proteome</keyword>
<evidence type="ECO:0000313" key="3">
    <source>
        <dbReference type="Proteomes" id="UP000016935"/>
    </source>
</evidence>
<protein>
    <submittedName>
        <fullName evidence="2">Uncharacterized protein</fullName>
    </submittedName>
</protein>
<reference evidence="2 3" key="2">
    <citation type="journal article" date="2013" name="PLoS Genet.">
        <title>Comparative genome structure, secondary metabolite, and effector coding capacity across Cochliobolus pathogens.</title>
        <authorList>
            <person name="Condon B.J."/>
            <person name="Leng Y."/>
            <person name="Wu D."/>
            <person name="Bushley K.E."/>
            <person name="Ohm R.A."/>
            <person name="Otillar R."/>
            <person name="Martin J."/>
            <person name="Schackwitz W."/>
            <person name="Grimwood J."/>
            <person name="MohdZainudin N."/>
            <person name="Xue C."/>
            <person name="Wang R."/>
            <person name="Manning V.A."/>
            <person name="Dhillon B."/>
            <person name="Tu Z.J."/>
            <person name="Steffenson B.J."/>
            <person name="Salamov A."/>
            <person name="Sun H."/>
            <person name="Lowry S."/>
            <person name="LaButti K."/>
            <person name="Han J."/>
            <person name="Copeland A."/>
            <person name="Lindquist E."/>
            <person name="Barry K."/>
            <person name="Schmutz J."/>
            <person name="Baker S.E."/>
            <person name="Ciuffetti L.M."/>
            <person name="Grigoriev I.V."/>
            <person name="Zhong S."/>
            <person name="Turgeon B.G."/>
        </authorList>
    </citation>
    <scope>NUCLEOTIDE SEQUENCE [LARGE SCALE GENOMIC DNA]</scope>
    <source>
        <strain evidence="3">28A</strain>
    </source>
</reference>
<feature type="coiled-coil region" evidence="1">
    <location>
        <begin position="218"/>
        <end position="262"/>
    </location>
</feature>
<name>R0J1J8_EXST2</name>
<feature type="coiled-coil region" evidence="1">
    <location>
        <begin position="7"/>
        <end position="48"/>
    </location>
</feature>
<evidence type="ECO:0000256" key="1">
    <source>
        <dbReference type="SAM" id="Coils"/>
    </source>
</evidence>
<sequence length="488" mass="56454">MEPAQIIESVNRENTELQDQKHQLLAKLQETEDQLSKARTLNDTYQYEVQAQAFQMYVANETITNLNHHTYFLQSYIGRIEQQSDQAMRACRDATEYYEREIAAGRWSGYQWSQEAVNLSSSARNLHHNAFANFKASNTSDEQKKDLIQKIMEIESTVLLKEIEKNHLKHTLEENRTRLKQVCNTSSKMIETRNDLNRKLAETNVVLRSKAGKNARALRMAKKEKESLQKKIEDAEEELQKCRETEEQLNEAIEREVQLQRECQLSLAEVENLRMSNDFYKHEDANQTQAITSLKRLVTNLQKTERKEGYTKTIANYKADIGRLVAKQAQLEDEIQKQKCIVTKSLAKMMEQVEITKEAKKEAAAYRGHALATTHSLLVSLSHTKFEVAIKIVDNVFERLKDIDSKEKATRAIHTINGYLERQSKTVEDYTANVMSNSTEVQELIRDLESCIPKEARPGDLVNFIEYVRGLQHKLEAEAKQRKNKLNV</sequence>
<dbReference type="OrthoDB" id="5378696at2759"/>
<dbReference type="GeneID" id="19404126"/>
<proteinExistence type="predicted"/>
<dbReference type="AlphaFoldDB" id="R0J1J8"/>
<accession>R0J1J8</accession>
<organism evidence="2 3">
    <name type="scientific">Exserohilum turcicum (strain 28A)</name>
    <name type="common">Northern leaf blight fungus</name>
    <name type="synonym">Setosphaeria turcica</name>
    <dbReference type="NCBI Taxonomy" id="671987"/>
    <lineage>
        <taxon>Eukaryota</taxon>
        <taxon>Fungi</taxon>
        <taxon>Dikarya</taxon>
        <taxon>Ascomycota</taxon>
        <taxon>Pezizomycotina</taxon>
        <taxon>Dothideomycetes</taxon>
        <taxon>Pleosporomycetidae</taxon>
        <taxon>Pleosporales</taxon>
        <taxon>Pleosporineae</taxon>
        <taxon>Pleosporaceae</taxon>
        <taxon>Exserohilum</taxon>
    </lineage>
</organism>
<dbReference type="HOGENOM" id="CLU_051697_0_0_1"/>
<keyword evidence="1" id="KW-0175">Coiled coil</keyword>
<dbReference type="eggNOG" id="ENOG502SRKM">
    <property type="taxonomic scope" value="Eukaryota"/>
</dbReference>
<dbReference type="STRING" id="671987.R0J1J8"/>
<dbReference type="EMBL" id="KB908482">
    <property type="protein sequence ID" value="EOA90860.1"/>
    <property type="molecule type" value="Genomic_DNA"/>
</dbReference>
<dbReference type="Proteomes" id="UP000016935">
    <property type="component" value="Unassembled WGS sequence"/>
</dbReference>
<dbReference type="RefSeq" id="XP_008021292.1">
    <property type="nucleotide sequence ID" value="XM_008023101.1"/>
</dbReference>